<dbReference type="STRING" id="1797197.A2Y75_04435"/>
<comment type="caution">
    <text evidence="4">The sequence shown here is derived from an EMBL/GenBank/DDBJ whole genome shotgun (WGS) entry which is preliminary data.</text>
</comment>
<evidence type="ECO:0000256" key="1">
    <source>
        <dbReference type="ARBA" id="ARBA00006709"/>
    </source>
</evidence>
<dbReference type="Gene3D" id="1.20.1690.10">
    <property type="entry name" value="V-type ATP synthase subunit C domain"/>
    <property type="match status" value="2"/>
</dbReference>
<sequence length="371" mass="41809">MSKAPKYHVNPIKSGASPQFREGRVKSLPDFLMIDLKRIKPFHNAVRYGYAVGRVRVLETQMINSQRVERLIEADFENALYILDEITMGEYLRGASSAKEIDRGLTRYLRGVYSSIAQALPVDSMLMEFFVCRYDFHNLKAILKAMMEGGEPEGLLGGLGAIEVDLLRKGASDPVALPSPYKETVQEFAVGVESPQLLDTLVDKNYLSHRLFLARREGSPFIIDFARAAIDLANLKQVLRGRLLSKDKGFMEESLVQGGFVPVGRLLDLYGDPVEVMIKKLESNIYYSRLLAMTESVDEAVRLTDFDRKSDDQLMEMVSATKRISVGAEPIFAYLRAGENEVLMVRMILIAKLNNIPPASIERMLRTLYIE</sequence>
<evidence type="ECO:0008006" key="6">
    <source>
        <dbReference type="Google" id="ProtNLM"/>
    </source>
</evidence>
<dbReference type="GO" id="GO:0046961">
    <property type="term" value="F:proton-transporting ATPase activity, rotational mechanism"/>
    <property type="evidence" value="ECO:0007669"/>
    <property type="project" value="InterPro"/>
</dbReference>
<name>A0A1F2WGK5_9ACTN</name>
<dbReference type="Proteomes" id="UP000177876">
    <property type="component" value="Unassembled WGS sequence"/>
</dbReference>
<organism evidence="4 5">
    <name type="scientific">Candidatus Solincola sediminis</name>
    <dbReference type="NCBI Taxonomy" id="1797199"/>
    <lineage>
        <taxon>Bacteria</taxon>
        <taxon>Bacillati</taxon>
        <taxon>Actinomycetota</taxon>
        <taxon>Candidatus Geothermincolia</taxon>
        <taxon>Candidatus Geothermincolales</taxon>
        <taxon>Candidatus Geothermincolaceae</taxon>
        <taxon>Candidatus Solincola</taxon>
    </lineage>
</organism>
<dbReference type="InterPro" id="IPR036079">
    <property type="entry name" value="ATPase_csu/dsu_sf"/>
</dbReference>
<dbReference type="EMBL" id="MELK01000050">
    <property type="protein sequence ID" value="OFW55971.1"/>
    <property type="molecule type" value="Genomic_DNA"/>
</dbReference>
<proteinExistence type="inferred from homology"/>
<dbReference type="SUPFAM" id="SSF103486">
    <property type="entry name" value="V-type ATP synthase subunit C"/>
    <property type="match status" value="1"/>
</dbReference>
<dbReference type="PANTHER" id="PTHR38682:SF1">
    <property type="entry name" value="V-TYPE ATP SYNTHASE SUBUNIT C"/>
    <property type="match status" value="1"/>
</dbReference>
<evidence type="ECO:0000313" key="5">
    <source>
        <dbReference type="Proteomes" id="UP000177876"/>
    </source>
</evidence>
<keyword evidence="2" id="KW-0813">Transport</keyword>
<dbReference type="InterPro" id="IPR035067">
    <property type="entry name" value="V-type_ATPase_csu/dsu"/>
</dbReference>
<evidence type="ECO:0000313" key="4">
    <source>
        <dbReference type="EMBL" id="OFW55971.1"/>
    </source>
</evidence>
<gene>
    <name evidence="4" type="ORF">A2Y75_04435</name>
</gene>
<dbReference type="InterPro" id="IPR044911">
    <property type="entry name" value="V-type_ATPase_csu/dsu_dom_3"/>
</dbReference>
<dbReference type="InterPro" id="IPR002843">
    <property type="entry name" value="ATPase_V0-cplx_csu/dsu"/>
</dbReference>
<evidence type="ECO:0000256" key="2">
    <source>
        <dbReference type="ARBA" id="ARBA00022448"/>
    </source>
</evidence>
<accession>A0A1F2WGK5</accession>
<dbReference type="AlphaFoldDB" id="A0A1F2WGK5"/>
<dbReference type="PANTHER" id="PTHR38682">
    <property type="entry name" value="V-TYPE ATP SYNTHASE SUBUNIT C"/>
    <property type="match status" value="1"/>
</dbReference>
<dbReference type="Gene3D" id="1.10.132.50">
    <property type="entry name" value="ATP synthase (C/AC39) subunit, domain 3"/>
    <property type="match status" value="1"/>
</dbReference>
<dbReference type="InterPro" id="IPR050873">
    <property type="entry name" value="V-ATPase_V0D/AC39_subunit"/>
</dbReference>
<protein>
    <recommendedName>
        <fullName evidence="6">V-type ATP synthase subunit C</fullName>
    </recommendedName>
</protein>
<comment type="similarity">
    <text evidence="1">Belongs to the V-ATPase V0D/AC39 subunit family.</text>
</comment>
<reference evidence="4 5" key="1">
    <citation type="journal article" date="2016" name="Nat. Commun.">
        <title>Thousands of microbial genomes shed light on interconnected biogeochemical processes in an aquifer system.</title>
        <authorList>
            <person name="Anantharaman K."/>
            <person name="Brown C.T."/>
            <person name="Hug L.A."/>
            <person name="Sharon I."/>
            <person name="Castelle C.J."/>
            <person name="Probst A.J."/>
            <person name="Thomas B.C."/>
            <person name="Singh A."/>
            <person name="Wilkins M.J."/>
            <person name="Karaoz U."/>
            <person name="Brodie E.L."/>
            <person name="Williams K.H."/>
            <person name="Hubbard S.S."/>
            <person name="Banfield J.F."/>
        </authorList>
    </citation>
    <scope>NUCLEOTIDE SEQUENCE [LARGE SCALE GENOMIC DNA]</scope>
</reference>
<evidence type="ECO:0000256" key="3">
    <source>
        <dbReference type="ARBA" id="ARBA00023065"/>
    </source>
</evidence>
<dbReference type="Pfam" id="PF01992">
    <property type="entry name" value="vATP-synt_AC39"/>
    <property type="match status" value="1"/>
</dbReference>
<keyword evidence="3" id="KW-0406">Ion transport</keyword>